<comment type="caution">
    <text evidence="2">The sequence shown here is derived from an EMBL/GenBank/DDBJ whole genome shotgun (WGS) entry which is preliminary data.</text>
</comment>
<dbReference type="GO" id="GO:0016746">
    <property type="term" value="F:acyltransferase activity"/>
    <property type="evidence" value="ECO:0007669"/>
    <property type="project" value="UniProtKB-KW"/>
</dbReference>
<dbReference type="RefSeq" id="WP_380679219.1">
    <property type="nucleotide sequence ID" value="NZ_CP173186.1"/>
</dbReference>
<keyword evidence="2" id="KW-0012">Acyltransferase</keyword>
<accession>A0ABV6EIV2</accession>
<feature type="domain" description="N-acetyltransferase" evidence="1">
    <location>
        <begin position="7"/>
        <end position="162"/>
    </location>
</feature>
<evidence type="ECO:0000313" key="3">
    <source>
        <dbReference type="Proteomes" id="UP001589792"/>
    </source>
</evidence>
<dbReference type="InterPro" id="IPR000182">
    <property type="entry name" value="GNAT_dom"/>
</dbReference>
<reference evidence="2 3" key="1">
    <citation type="submission" date="2024-09" db="EMBL/GenBank/DDBJ databases">
        <authorList>
            <person name="Sun Q."/>
            <person name="Mori K."/>
        </authorList>
    </citation>
    <scope>NUCLEOTIDE SEQUENCE [LARGE SCALE GENOMIC DNA]</scope>
    <source>
        <strain evidence="2 3">CCM 8626</strain>
    </source>
</reference>
<dbReference type="SUPFAM" id="SSF55729">
    <property type="entry name" value="Acyl-CoA N-acyltransferases (Nat)"/>
    <property type="match status" value="1"/>
</dbReference>
<dbReference type="Pfam" id="PF00583">
    <property type="entry name" value="Acetyltransf_1"/>
    <property type="match status" value="1"/>
</dbReference>
<dbReference type="Gene3D" id="3.40.630.30">
    <property type="match status" value="1"/>
</dbReference>
<dbReference type="InterPro" id="IPR016181">
    <property type="entry name" value="Acyl_CoA_acyltransferase"/>
</dbReference>
<organism evidence="2 3">
    <name type="scientific">Serratia aquatilis</name>
    <dbReference type="NCBI Taxonomy" id="1737515"/>
    <lineage>
        <taxon>Bacteria</taxon>
        <taxon>Pseudomonadati</taxon>
        <taxon>Pseudomonadota</taxon>
        <taxon>Gammaproteobacteria</taxon>
        <taxon>Enterobacterales</taxon>
        <taxon>Yersiniaceae</taxon>
        <taxon>Serratia</taxon>
    </lineage>
</organism>
<name>A0ABV6EIV2_9GAMM</name>
<gene>
    <name evidence="2" type="ORF">ACFFJ3_20995</name>
</gene>
<evidence type="ECO:0000259" key="1">
    <source>
        <dbReference type="PROSITE" id="PS51186"/>
    </source>
</evidence>
<dbReference type="Proteomes" id="UP001589792">
    <property type="component" value="Unassembled WGS sequence"/>
</dbReference>
<keyword evidence="3" id="KW-1185">Reference proteome</keyword>
<evidence type="ECO:0000313" key="2">
    <source>
        <dbReference type="EMBL" id="MFC0228936.1"/>
    </source>
</evidence>
<sequence>MELYKQLVFERVSEKDVDELTNIMRCAFDEDTWRHLGKKQGGPPGYDDGEFIRQWYIETQSDAYKISLGGTLIGGVNIFVLRDKERFLGSLFIAPSVQDKGLGLQVWEFLEQKYPDTQLWQTETPEFSCRNHHFYINKCGFKLIRFEHHQGEEHRTMILEKRQD</sequence>
<dbReference type="PROSITE" id="PS51186">
    <property type="entry name" value="GNAT"/>
    <property type="match status" value="1"/>
</dbReference>
<proteinExistence type="predicted"/>
<dbReference type="EC" id="2.3.1.-" evidence="2"/>
<dbReference type="EMBL" id="JBHLXG010000030">
    <property type="protein sequence ID" value="MFC0228936.1"/>
    <property type="molecule type" value="Genomic_DNA"/>
</dbReference>
<keyword evidence="2" id="KW-0808">Transferase</keyword>
<protein>
    <submittedName>
        <fullName evidence="2">GNAT family N-acetyltransferase</fullName>
        <ecNumber evidence="2">2.3.1.-</ecNumber>
    </submittedName>
</protein>